<accession>A0A9X3S4L8</accession>
<comment type="subunit">
    <text evidence="1">Homotetramer.</text>
</comment>
<evidence type="ECO:0000256" key="1">
    <source>
        <dbReference type="ARBA" id="ARBA00011881"/>
    </source>
</evidence>
<evidence type="ECO:0000256" key="4">
    <source>
        <dbReference type="ARBA" id="ARBA00024226"/>
    </source>
</evidence>
<evidence type="ECO:0000256" key="2">
    <source>
        <dbReference type="ARBA" id="ARBA00023002"/>
    </source>
</evidence>
<evidence type="ECO:0000313" key="9">
    <source>
        <dbReference type="Proteomes" id="UP001149140"/>
    </source>
</evidence>
<dbReference type="InterPro" id="IPR015590">
    <property type="entry name" value="Aldehyde_DH_dom"/>
</dbReference>
<dbReference type="PANTHER" id="PTHR43521:SF1">
    <property type="entry name" value="ALPHA-AMINOADIPIC SEMIALDEHYDE DEHYDROGENASE"/>
    <property type="match status" value="1"/>
</dbReference>
<evidence type="ECO:0000259" key="7">
    <source>
        <dbReference type="Pfam" id="PF00171"/>
    </source>
</evidence>
<comment type="caution">
    <text evidence="8">The sequence shown here is derived from an EMBL/GenBank/DDBJ whole genome shotgun (WGS) entry which is preliminary data.</text>
</comment>
<dbReference type="PANTHER" id="PTHR43521">
    <property type="entry name" value="ALPHA-AMINOADIPIC SEMIALDEHYDE DEHYDROGENASE"/>
    <property type="match status" value="1"/>
</dbReference>
<dbReference type="EC" id="1.2.1.3" evidence="4"/>
<sequence>MSSIASEPTSGAAGVLQVASIVDGEARTDAPGGTLTSTNPAVTSEVVASVALGDAATFVDAARAARAAQKAWAAVPAPARGRVIAQVGRLVEANKEALASLVTREIGKPYPEALGEVQEIIDTCDFFLGEGRRLYGQTVPSEMPDKQLFTFRMPVGVAAIITAGNFPVAVPAWYLVPAILCGNSVVWKPAEYSAALGDALARLFLAGGVPGGVLNVVQASGESTFEGLSAAMSEGLIDKVGFTGSSAVGSRIGELCGRNLQSPCLELGGKNPMVVMDDADVDLAVEGALFGGFGTAGQRCTSLGTAIVHESVFDEFVTKLSARLESSPIGDPFGDVLYGPMIHERFAERFEDWLGLVQDHHVVYGSSSRGRITSSNPRAGFVGDADAGIFYHPTLVVGVTASDEIYSTETFGPIVGVARFSTFDEAMELANGHGYGLSSAIYTRSGENAFRFRERITAGMVSVNNSTSGAEAHLPFGGNGKSGNGSRQSGIWVLDQFTRWQSMNWDYAGKLQKAQMDNVELPADPDFRL</sequence>
<feature type="active site" evidence="5">
    <location>
        <position position="266"/>
    </location>
</feature>
<dbReference type="InterPro" id="IPR044638">
    <property type="entry name" value="ALDH7A1-like"/>
</dbReference>
<dbReference type="Proteomes" id="UP001149140">
    <property type="component" value="Unassembled WGS sequence"/>
</dbReference>
<dbReference type="Gene3D" id="3.40.309.10">
    <property type="entry name" value="Aldehyde Dehydrogenase, Chain A, domain 2"/>
    <property type="match status" value="1"/>
</dbReference>
<evidence type="ECO:0000313" key="8">
    <source>
        <dbReference type="EMBL" id="MDA0164597.1"/>
    </source>
</evidence>
<dbReference type="InterPro" id="IPR016162">
    <property type="entry name" value="Ald_DH_N"/>
</dbReference>
<dbReference type="Pfam" id="PF00171">
    <property type="entry name" value="Aldedh"/>
    <property type="match status" value="1"/>
</dbReference>
<protein>
    <recommendedName>
        <fullName evidence="4">aldehyde dehydrogenase (NAD(+))</fullName>
        <ecNumber evidence="4">1.2.1.3</ecNumber>
    </recommendedName>
</protein>
<dbReference type="InterPro" id="IPR016163">
    <property type="entry name" value="Ald_DH_C"/>
</dbReference>
<proteinExistence type="inferred from homology"/>
<evidence type="ECO:0000256" key="6">
    <source>
        <dbReference type="RuleBase" id="RU003345"/>
    </source>
</evidence>
<evidence type="ECO:0000256" key="3">
    <source>
        <dbReference type="ARBA" id="ARBA00023027"/>
    </source>
</evidence>
<dbReference type="InterPro" id="IPR016161">
    <property type="entry name" value="Ald_DH/histidinol_DH"/>
</dbReference>
<reference evidence="8" key="1">
    <citation type="submission" date="2022-10" db="EMBL/GenBank/DDBJ databases">
        <title>The WGS of Solirubrobacter ginsenosidimutans DSM 21036.</title>
        <authorList>
            <person name="Jiang Z."/>
        </authorList>
    </citation>
    <scope>NUCLEOTIDE SEQUENCE</scope>
    <source>
        <strain evidence="8">DSM 21036</strain>
    </source>
</reference>
<dbReference type="GO" id="GO:0004029">
    <property type="term" value="F:aldehyde dehydrogenase (NAD+) activity"/>
    <property type="evidence" value="ECO:0007669"/>
    <property type="project" value="UniProtKB-EC"/>
</dbReference>
<evidence type="ECO:0000256" key="5">
    <source>
        <dbReference type="PROSITE-ProRule" id="PRU10007"/>
    </source>
</evidence>
<dbReference type="InterPro" id="IPR029510">
    <property type="entry name" value="Ald_DH_CS_GLU"/>
</dbReference>
<dbReference type="Gene3D" id="3.40.605.10">
    <property type="entry name" value="Aldehyde Dehydrogenase, Chain A, domain 1"/>
    <property type="match status" value="1"/>
</dbReference>
<dbReference type="RefSeq" id="WP_270043851.1">
    <property type="nucleotide sequence ID" value="NZ_JAPDOD010000035.1"/>
</dbReference>
<name>A0A9X3S4L8_9ACTN</name>
<dbReference type="AlphaFoldDB" id="A0A9X3S4L8"/>
<keyword evidence="3" id="KW-0520">NAD</keyword>
<feature type="domain" description="Aldehyde dehydrogenase" evidence="7">
    <location>
        <begin position="33"/>
        <end position="502"/>
    </location>
</feature>
<dbReference type="SUPFAM" id="SSF53720">
    <property type="entry name" value="ALDH-like"/>
    <property type="match status" value="1"/>
</dbReference>
<comment type="similarity">
    <text evidence="6">Belongs to the aldehyde dehydrogenase family.</text>
</comment>
<keyword evidence="9" id="KW-1185">Reference proteome</keyword>
<keyword evidence="2 6" id="KW-0560">Oxidoreductase</keyword>
<dbReference type="EMBL" id="JAPDOD010000035">
    <property type="protein sequence ID" value="MDA0164597.1"/>
    <property type="molecule type" value="Genomic_DNA"/>
</dbReference>
<organism evidence="8 9">
    <name type="scientific">Solirubrobacter ginsenosidimutans</name>
    <dbReference type="NCBI Taxonomy" id="490573"/>
    <lineage>
        <taxon>Bacteria</taxon>
        <taxon>Bacillati</taxon>
        <taxon>Actinomycetota</taxon>
        <taxon>Thermoleophilia</taxon>
        <taxon>Solirubrobacterales</taxon>
        <taxon>Solirubrobacteraceae</taxon>
        <taxon>Solirubrobacter</taxon>
    </lineage>
</organism>
<gene>
    <name evidence="8" type="ORF">OM076_30285</name>
</gene>
<dbReference type="PROSITE" id="PS00687">
    <property type="entry name" value="ALDEHYDE_DEHYDR_GLU"/>
    <property type="match status" value="1"/>
</dbReference>